<dbReference type="PROSITE" id="PS50932">
    <property type="entry name" value="HTH_LACI_2"/>
    <property type="match status" value="1"/>
</dbReference>
<dbReference type="Gene3D" id="1.10.260.40">
    <property type="entry name" value="lambda repressor-like DNA-binding domains"/>
    <property type="match status" value="1"/>
</dbReference>
<dbReference type="EMBL" id="WUBR01000003">
    <property type="protein sequence ID" value="MWV29250.1"/>
    <property type="molecule type" value="Genomic_DNA"/>
</dbReference>
<dbReference type="GO" id="GO:0000976">
    <property type="term" value="F:transcription cis-regulatory region binding"/>
    <property type="evidence" value="ECO:0007669"/>
    <property type="project" value="TreeGrafter"/>
</dbReference>
<evidence type="ECO:0000313" key="6">
    <source>
        <dbReference type="Proteomes" id="UP000461409"/>
    </source>
</evidence>
<dbReference type="InterPro" id="IPR046335">
    <property type="entry name" value="LacI/GalR-like_sensor"/>
</dbReference>
<dbReference type="PANTHER" id="PTHR30146">
    <property type="entry name" value="LACI-RELATED TRANSCRIPTIONAL REPRESSOR"/>
    <property type="match status" value="1"/>
</dbReference>
<evidence type="ECO:0000256" key="1">
    <source>
        <dbReference type="ARBA" id="ARBA00023015"/>
    </source>
</evidence>
<dbReference type="Pfam" id="PF00356">
    <property type="entry name" value="LacI"/>
    <property type="match status" value="1"/>
</dbReference>
<dbReference type="InterPro" id="IPR028082">
    <property type="entry name" value="Peripla_BP_I"/>
</dbReference>
<dbReference type="InterPro" id="IPR010982">
    <property type="entry name" value="Lambda_DNA-bd_dom_sf"/>
</dbReference>
<evidence type="ECO:0000313" key="5">
    <source>
        <dbReference type="EMBL" id="MWV29250.1"/>
    </source>
</evidence>
<dbReference type="InterPro" id="IPR000843">
    <property type="entry name" value="HTH_LacI"/>
</dbReference>
<dbReference type="Gene3D" id="3.40.50.2300">
    <property type="match status" value="2"/>
</dbReference>
<gene>
    <name evidence="5" type="ORF">GRF63_15200</name>
</gene>
<dbReference type="Pfam" id="PF13377">
    <property type="entry name" value="Peripla_BP_3"/>
    <property type="match status" value="1"/>
</dbReference>
<name>A0A844XHE3_9SPHN</name>
<evidence type="ECO:0000256" key="3">
    <source>
        <dbReference type="ARBA" id="ARBA00023163"/>
    </source>
</evidence>
<dbReference type="Proteomes" id="UP000461409">
    <property type="component" value="Unassembled WGS sequence"/>
</dbReference>
<evidence type="ECO:0000259" key="4">
    <source>
        <dbReference type="PROSITE" id="PS50932"/>
    </source>
</evidence>
<reference evidence="5 6" key="1">
    <citation type="submission" date="2019-12" db="EMBL/GenBank/DDBJ databases">
        <authorList>
            <person name="Lee S.D."/>
        </authorList>
    </citation>
    <scope>NUCLEOTIDE SEQUENCE [LARGE SCALE GENOMIC DNA]</scope>
    <source>
        <strain evidence="5 6">GH3-10</strain>
    </source>
</reference>
<feature type="domain" description="HTH lacI-type" evidence="4">
    <location>
        <begin position="5"/>
        <end position="59"/>
    </location>
</feature>
<keyword evidence="3" id="KW-0804">Transcription</keyword>
<keyword evidence="6" id="KW-1185">Reference proteome</keyword>
<accession>A0A844XHE3</accession>
<reference evidence="5 6" key="2">
    <citation type="submission" date="2020-02" db="EMBL/GenBank/DDBJ databases">
        <title>Erythrobacter dongmakensis sp. nov., isolated from a tidal mudflat.</title>
        <authorList>
            <person name="Kim I.S."/>
        </authorList>
    </citation>
    <scope>NUCLEOTIDE SEQUENCE [LARGE SCALE GENOMIC DNA]</scope>
    <source>
        <strain evidence="5 6">GH3-10</strain>
    </source>
</reference>
<dbReference type="SMART" id="SM00354">
    <property type="entry name" value="HTH_LACI"/>
    <property type="match status" value="1"/>
</dbReference>
<evidence type="ECO:0000256" key="2">
    <source>
        <dbReference type="ARBA" id="ARBA00023125"/>
    </source>
</evidence>
<dbReference type="AlphaFoldDB" id="A0A844XHE3"/>
<dbReference type="SUPFAM" id="SSF53822">
    <property type="entry name" value="Periplasmic binding protein-like I"/>
    <property type="match status" value="1"/>
</dbReference>
<keyword evidence="2 5" id="KW-0238">DNA-binding</keyword>
<dbReference type="CDD" id="cd01392">
    <property type="entry name" value="HTH_LacI"/>
    <property type="match status" value="1"/>
</dbReference>
<proteinExistence type="predicted"/>
<comment type="caution">
    <text evidence="5">The sequence shown here is derived from an EMBL/GenBank/DDBJ whole genome shotgun (WGS) entry which is preliminary data.</text>
</comment>
<keyword evidence="1" id="KW-0805">Transcription regulation</keyword>
<protein>
    <submittedName>
        <fullName evidence="5">LacI family DNA-binding transcriptional regulator</fullName>
    </submittedName>
</protein>
<dbReference type="GO" id="GO:0003700">
    <property type="term" value="F:DNA-binding transcription factor activity"/>
    <property type="evidence" value="ECO:0007669"/>
    <property type="project" value="TreeGrafter"/>
</dbReference>
<dbReference type="SUPFAM" id="SSF47413">
    <property type="entry name" value="lambda repressor-like DNA-binding domains"/>
    <property type="match status" value="1"/>
</dbReference>
<organism evidence="5 6">
    <name type="scientific">Aurantiacibacter rhizosphaerae</name>
    <dbReference type="NCBI Taxonomy" id="2691582"/>
    <lineage>
        <taxon>Bacteria</taxon>
        <taxon>Pseudomonadati</taxon>
        <taxon>Pseudomonadota</taxon>
        <taxon>Alphaproteobacteria</taxon>
        <taxon>Sphingomonadales</taxon>
        <taxon>Erythrobacteraceae</taxon>
        <taxon>Aurantiacibacter</taxon>
    </lineage>
</organism>
<sequence length="334" mass="35618">MTTRVTSFDVAELAGVNQSTVSRALNGDPSITDGTRTRIEEAARKLGYRVDSRAARLRTGLTATIAVVVIARAGLSVTEINPFHYSLLGNVCAAAAARGYQSLVSFQAERADLYSDFIESRQADAVVLLGTSTNDTAWEFHRHMLGRSDVACWGSPFADHRRIASDNRAGGLLATERLIKGGYRNIVFVGDLDDRQAQFRERFEGYQDALEKQGLGAGRAMNSPADTRFEQGRKSAQALIAGDEAFDALFCCCDATALGAIEELVRSGVSVPQQVGVVGFDGLGSGVHSNPPLTTIEPDFSLAGKMLVAAALGEADAGAPHRVPVRLVERSSAL</sequence>
<dbReference type="PANTHER" id="PTHR30146:SF120">
    <property type="entry name" value="ALANINE RACEMASE"/>
    <property type="match status" value="1"/>
</dbReference>